<comment type="subcellular location">
    <subcellularLocation>
        <location evidence="1">Cell membrane</location>
        <topology evidence="1">Multi-pass membrane protein</topology>
    </subcellularLocation>
</comment>
<dbReference type="EMBL" id="JAAAMJ010000013">
    <property type="protein sequence ID" value="NDV88157.1"/>
    <property type="molecule type" value="Genomic_DNA"/>
</dbReference>
<evidence type="ECO:0000256" key="6">
    <source>
        <dbReference type="ARBA" id="ARBA00023136"/>
    </source>
</evidence>
<evidence type="ECO:0000313" key="8">
    <source>
        <dbReference type="EMBL" id="NDV88157.1"/>
    </source>
</evidence>
<feature type="transmembrane region" description="Helical" evidence="7">
    <location>
        <begin position="6"/>
        <end position="22"/>
    </location>
</feature>
<dbReference type="AlphaFoldDB" id="A0A6L9MK20"/>
<feature type="transmembrane region" description="Helical" evidence="7">
    <location>
        <begin position="34"/>
        <end position="55"/>
    </location>
</feature>
<keyword evidence="6 7" id="KW-0472">Membrane</keyword>
<dbReference type="PANTHER" id="PTHR33884">
    <property type="entry name" value="UPF0410 PROTEIN YMGE"/>
    <property type="match status" value="1"/>
</dbReference>
<keyword evidence="3" id="KW-1003">Cell membrane</keyword>
<keyword evidence="5 7" id="KW-1133">Transmembrane helix</keyword>
<dbReference type="Proteomes" id="UP000476332">
    <property type="component" value="Unassembled WGS sequence"/>
</dbReference>
<protein>
    <submittedName>
        <fullName evidence="8">GlsB/YeaQ/YmgE family stress response membrane protein</fullName>
    </submittedName>
</protein>
<feature type="transmembrane region" description="Helical" evidence="7">
    <location>
        <begin position="61"/>
        <end position="82"/>
    </location>
</feature>
<evidence type="ECO:0000256" key="3">
    <source>
        <dbReference type="ARBA" id="ARBA00022475"/>
    </source>
</evidence>
<dbReference type="Pfam" id="PF04226">
    <property type="entry name" value="Transgly_assoc"/>
    <property type="match status" value="1"/>
</dbReference>
<organism evidence="8 9">
    <name type="scientific">Aurantimonas aggregata</name>
    <dbReference type="NCBI Taxonomy" id="2047720"/>
    <lineage>
        <taxon>Bacteria</taxon>
        <taxon>Pseudomonadati</taxon>
        <taxon>Pseudomonadota</taxon>
        <taxon>Alphaproteobacteria</taxon>
        <taxon>Hyphomicrobiales</taxon>
        <taxon>Aurantimonadaceae</taxon>
        <taxon>Aurantimonas</taxon>
    </lineage>
</organism>
<keyword evidence="9" id="KW-1185">Reference proteome</keyword>
<keyword evidence="4 7" id="KW-0812">Transmembrane</keyword>
<evidence type="ECO:0000256" key="5">
    <source>
        <dbReference type="ARBA" id="ARBA00022989"/>
    </source>
</evidence>
<accession>A0A6L9MK20</accession>
<gene>
    <name evidence="8" type="ORF">GTW51_15760</name>
</gene>
<evidence type="ECO:0000256" key="1">
    <source>
        <dbReference type="ARBA" id="ARBA00004651"/>
    </source>
</evidence>
<evidence type="ECO:0000256" key="2">
    <source>
        <dbReference type="ARBA" id="ARBA00011006"/>
    </source>
</evidence>
<comment type="caution">
    <text evidence="8">The sequence shown here is derived from an EMBL/GenBank/DDBJ whole genome shotgun (WGS) entry which is preliminary data.</text>
</comment>
<dbReference type="PANTHER" id="PTHR33884:SF3">
    <property type="entry name" value="UPF0410 PROTEIN YMGE"/>
    <property type="match status" value="1"/>
</dbReference>
<reference evidence="8 9" key="1">
    <citation type="submission" date="2020-01" db="EMBL/GenBank/DDBJ databases">
        <title>Genomes of bacteria type strains.</title>
        <authorList>
            <person name="Chen J."/>
            <person name="Zhu S."/>
            <person name="Chen J."/>
        </authorList>
    </citation>
    <scope>NUCLEOTIDE SEQUENCE [LARGE SCALE GENOMIC DNA]</scope>
    <source>
        <strain evidence="8 9">KCTC 52919</strain>
    </source>
</reference>
<evidence type="ECO:0000313" key="9">
    <source>
        <dbReference type="Proteomes" id="UP000476332"/>
    </source>
</evidence>
<evidence type="ECO:0000256" key="4">
    <source>
        <dbReference type="ARBA" id="ARBA00022692"/>
    </source>
</evidence>
<name>A0A6L9MK20_9HYPH</name>
<proteinExistence type="inferred from homology"/>
<dbReference type="GO" id="GO:0005886">
    <property type="term" value="C:plasma membrane"/>
    <property type="evidence" value="ECO:0007669"/>
    <property type="project" value="UniProtKB-SubCell"/>
</dbReference>
<evidence type="ECO:0000256" key="7">
    <source>
        <dbReference type="SAM" id="Phobius"/>
    </source>
</evidence>
<dbReference type="RefSeq" id="WP_163044984.1">
    <property type="nucleotide sequence ID" value="NZ_JAAAMJ010000013.1"/>
</dbReference>
<sequence>MDVNGVGWIAAIIVGGLAGWLAEQVMKSDMGLLMNIILGIVGAIVLNAILALLGISFGAGWIAYLITGFIGACLLIFIFRAFRGRGRV</sequence>
<dbReference type="InterPro" id="IPR007341">
    <property type="entry name" value="Transgly_assoc"/>
</dbReference>
<comment type="similarity">
    <text evidence="2">Belongs to the UPF0410 family.</text>
</comment>